<evidence type="ECO:0000313" key="2">
    <source>
        <dbReference type="Proteomes" id="UP000007754"/>
    </source>
</evidence>
<protein>
    <submittedName>
        <fullName evidence="1">Uncharacterized protein</fullName>
    </submittedName>
</protein>
<reference evidence="1" key="3">
    <citation type="submission" date="2025-09" db="UniProtKB">
        <authorList>
            <consortium name="Ensembl"/>
        </authorList>
    </citation>
    <scope>IDENTIFICATION</scope>
</reference>
<dbReference type="Ensembl" id="ENSTGUT00000031087.1">
    <property type="protein sequence ID" value="ENSTGUP00000033687.1"/>
    <property type="gene ID" value="ENSTGUG00000023869.1"/>
</dbReference>
<dbReference type="GeneTree" id="ENSGT01030000236295"/>
<reference evidence="1 2" key="1">
    <citation type="journal article" date="2010" name="Nature">
        <title>The genome of a songbird.</title>
        <authorList>
            <person name="Warren W.C."/>
            <person name="Clayton D.F."/>
            <person name="Ellegren H."/>
            <person name="Arnold A.P."/>
            <person name="Hillier L.W."/>
            <person name="Kunstner A."/>
            <person name="Searle S."/>
            <person name="White S."/>
            <person name="Vilella A.J."/>
            <person name="Fairley S."/>
            <person name="Heger A."/>
            <person name="Kong L."/>
            <person name="Ponting C.P."/>
            <person name="Jarvis E.D."/>
            <person name="Mello C.V."/>
            <person name="Minx P."/>
            <person name="Lovell P."/>
            <person name="Velho T.A."/>
            <person name="Ferris M."/>
            <person name="Balakrishnan C.N."/>
            <person name="Sinha S."/>
            <person name="Blatti C."/>
            <person name="London S.E."/>
            <person name="Li Y."/>
            <person name="Lin Y.C."/>
            <person name="George J."/>
            <person name="Sweedler J."/>
            <person name="Southey B."/>
            <person name="Gunaratne P."/>
            <person name="Watson M."/>
            <person name="Nam K."/>
            <person name="Backstrom N."/>
            <person name="Smeds L."/>
            <person name="Nabholz B."/>
            <person name="Itoh Y."/>
            <person name="Whitney O."/>
            <person name="Pfenning A.R."/>
            <person name="Howard J."/>
            <person name="Volker M."/>
            <person name="Skinner B.M."/>
            <person name="Griffin D.K."/>
            <person name="Ye L."/>
            <person name="McLaren W.M."/>
            <person name="Flicek P."/>
            <person name="Quesada V."/>
            <person name="Velasco G."/>
            <person name="Lopez-Otin C."/>
            <person name="Puente X.S."/>
            <person name="Olender T."/>
            <person name="Lancet D."/>
            <person name="Smit A.F."/>
            <person name="Hubley R."/>
            <person name="Konkel M.K."/>
            <person name="Walker J.A."/>
            <person name="Batzer M.A."/>
            <person name="Gu W."/>
            <person name="Pollock D.D."/>
            <person name="Chen L."/>
            <person name="Cheng Z."/>
            <person name="Eichler E.E."/>
            <person name="Stapley J."/>
            <person name="Slate J."/>
            <person name="Ekblom R."/>
            <person name="Birkhead T."/>
            <person name="Burke T."/>
            <person name="Burt D."/>
            <person name="Scharff C."/>
            <person name="Adam I."/>
            <person name="Richard H."/>
            <person name="Sultan M."/>
            <person name="Soldatov A."/>
            <person name="Lehrach H."/>
            <person name="Edwards S.V."/>
            <person name="Yang S.P."/>
            <person name="Li X."/>
            <person name="Graves T."/>
            <person name="Fulton L."/>
            <person name="Nelson J."/>
            <person name="Chinwalla A."/>
            <person name="Hou S."/>
            <person name="Mardis E.R."/>
            <person name="Wilson R.K."/>
        </authorList>
    </citation>
    <scope>NUCLEOTIDE SEQUENCE [LARGE SCALE GENOMIC DNA]</scope>
</reference>
<dbReference type="AlphaFoldDB" id="A0A674HDD5"/>
<organism evidence="1 2">
    <name type="scientific">Taeniopygia guttata</name>
    <name type="common">Zebra finch</name>
    <name type="synonym">Poephila guttata</name>
    <dbReference type="NCBI Taxonomy" id="59729"/>
    <lineage>
        <taxon>Eukaryota</taxon>
        <taxon>Metazoa</taxon>
        <taxon>Chordata</taxon>
        <taxon>Craniata</taxon>
        <taxon>Vertebrata</taxon>
        <taxon>Euteleostomi</taxon>
        <taxon>Archelosauria</taxon>
        <taxon>Archosauria</taxon>
        <taxon>Dinosauria</taxon>
        <taxon>Saurischia</taxon>
        <taxon>Theropoda</taxon>
        <taxon>Coelurosauria</taxon>
        <taxon>Aves</taxon>
        <taxon>Neognathae</taxon>
        <taxon>Neoaves</taxon>
        <taxon>Telluraves</taxon>
        <taxon>Australaves</taxon>
        <taxon>Passeriformes</taxon>
        <taxon>Passeroidea</taxon>
        <taxon>Estrildidae</taxon>
        <taxon>Estrildinae</taxon>
        <taxon>Taeniopygia</taxon>
    </lineage>
</organism>
<sequence>MLCNKRTFWIFDPSLLLCNWLSMNIHIQKSSITRTEGKAKVVSTYSFRFLIREDAGLSTSCEITVNFERVPGTPLVGINPVFTWMREEKGRKDQISKEFLPRDFSASQIPAPTKSEPPFMLHLMGSTYRRPWGPGKT</sequence>
<dbReference type="InParanoid" id="A0A674HDD5"/>
<dbReference type="Proteomes" id="UP000007754">
    <property type="component" value="Chromosome 17"/>
</dbReference>
<proteinExistence type="predicted"/>
<accession>A0A674HDD5</accession>
<name>A0A674HDD5_TAEGU</name>
<evidence type="ECO:0000313" key="1">
    <source>
        <dbReference type="Ensembl" id="ENSTGUP00000033687.1"/>
    </source>
</evidence>
<reference evidence="1" key="2">
    <citation type="submission" date="2025-08" db="UniProtKB">
        <authorList>
            <consortium name="Ensembl"/>
        </authorList>
    </citation>
    <scope>IDENTIFICATION</scope>
</reference>
<keyword evidence="2" id="KW-1185">Reference proteome</keyword>